<dbReference type="NCBIfam" id="NF004230">
    <property type="entry name" value="PRK05678.1"/>
    <property type="match status" value="1"/>
</dbReference>
<reference evidence="5 6" key="1">
    <citation type="journal article" date="2011" name="J. Bacteriol.">
        <title>Complete genome sequence and updated annotation of Desulfovibrio alaskensis G20.</title>
        <authorList>
            <person name="Hauser L.J."/>
            <person name="Land M.L."/>
            <person name="Brown S.D."/>
            <person name="Larimer F."/>
            <person name="Keller K.L."/>
            <person name="Rapp-Giles B.J."/>
            <person name="Price M.N."/>
            <person name="Lin M."/>
            <person name="Bruce D.C."/>
            <person name="Detter J.C."/>
            <person name="Tapia R."/>
            <person name="Han C.S."/>
            <person name="Goodwin L.A."/>
            <person name="Cheng J.F."/>
            <person name="Pitluck S."/>
            <person name="Copeland A."/>
            <person name="Lucas S."/>
            <person name="Nolan M."/>
            <person name="Lapidus A.L."/>
            <person name="Palumbo A.V."/>
            <person name="Wall J.D."/>
        </authorList>
    </citation>
    <scope>NUCLEOTIDE SEQUENCE [LARGE SCALE GENOMIC DNA]</scope>
    <source>
        <strain evidence="6">ATCC BAA 1058 / DSM 17464 / G20</strain>
    </source>
</reference>
<dbReference type="eggNOG" id="COG0074">
    <property type="taxonomic scope" value="Bacteria"/>
</dbReference>
<evidence type="ECO:0000313" key="6">
    <source>
        <dbReference type="Proteomes" id="UP000002710"/>
    </source>
</evidence>
<keyword evidence="1 5" id="KW-0436">Ligase</keyword>
<dbReference type="InterPro" id="IPR013650">
    <property type="entry name" value="ATP-grasp_succ-CoA_synth-type"/>
</dbReference>
<dbReference type="SUPFAM" id="SSF56059">
    <property type="entry name" value="Glutathione synthetase ATP-binding domain-like"/>
    <property type="match status" value="1"/>
</dbReference>
<dbReference type="KEGG" id="dde:Dde_2334"/>
<evidence type="ECO:0000256" key="2">
    <source>
        <dbReference type="ARBA" id="ARBA00022741"/>
    </source>
</evidence>
<sequence length="700" mass="75262">MFLNEHMSKVLFAEAGIDTPAGDLLTPGQLAEYTPAVSAPWFLKAQVLTGGRGKAGGIRRAATLKELRETAQDMFTMEIKGHRVPFLRIESATDIRRECYLSFVLSRERRDLLLTTSRAGGIHVESSTGQQKPLVQRVPLDSGLREHHLRAAFFEMGVEKEHWAGFKAMAEKLYRAVREYGLLLAEINPLVLTCDGRWVALDGKVELDDSVVDLQPDLERFYTPEHHSREENLAREAGLSYVELKGWVGILVNGAGLAMATMDLLNFSGLSAANFMDLGGAADASRMRRALDLLFENRNVRAVFINLFGGIVSCADVARALVDALEGGDAPKPIVVRMAGHESAEGRALLHDFAHPSVTIAQEMHEALDALRSMKPADVPRIEFPLPQEPDPVPQHNGQEAAACVPVYNGMGLDSSSGVLVQGLTGRVAQRHAALMMEYGTRVVAGVTPFKGGQEVMGIPVYDSVHEACRHHRIDASIIFVPAAFAPDAVLEAAAEEIPWVVCITEGIPQAAMLSALKNIQPSPTCVVGPNTPGIVVPHQLKIGIMPGYVFSPGPVAVFSRSGTLTYEAASRLSAAGIGQSVCVGVGGDSFVGTGFVDLCERVRHDAATRAVLVLGEVGGRAEEELAEYVRRTGFSKPVVSFVAARTAPPGRRLGHAGAILDETTGGVEAKLQAMREAGFTICPDLASLPRIMRAVLDRA</sequence>
<dbReference type="GO" id="GO:0005524">
    <property type="term" value="F:ATP binding"/>
    <property type="evidence" value="ECO:0007669"/>
    <property type="project" value="InterPro"/>
</dbReference>
<dbReference type="InterPro" id="IPR003781">
    <property type="entry name" value="CoA-bd"/>
</dbReference>
<dbReference type="Gene3D" id="3.30.470.20">
    <property type="entry name" value="ATP-grasp fold, B domain"/>
    <property type="match status" value="1"/>
</dbReference>
<dbReference type="InterPro" id="IPR033847">
    <property type="entry name" value="Citrt_syn/SCS-alpha_CS"/>
</dbReference>
<dbReference type="STRING" id="207559.Dde_2334"/>
<dbReference type="UniPathway" id="UPA00223">
    <property type="reaction ID" value="UER00999"/>
</dbReference>
<evidence type="ECO:0000313" key="5">
    <source>
        <dbReference type="EMBL" id="ABB39131.1"/>
    </source>
</evidence>
<organism evidence="5 6">
    <name type="scientific">Oleidesulfovibrio alaskensis (strain ATCC BAA-1058 / DSM 17464 / G20)</name>
    <name type="common">Desulfovibrio alaskensis</name>
    <dbReference type="NCBI Taxonomy" id="207559"/>
    <lineage>
        <taxon>Bacteria</taxon>
        <taxon>Pseudomonadati</taxon>
        <taxon>Thermodesulfobacteriota</taxon>
        <taxon>Desulfovibrionia</taxon>
        <taxon>Desulfovibrionales</taxon>
        <taxon>Desulfovibrionaceae</taxon>
        <taxon>Oleidesulfovibrio</taxon>
    </lineage>
</organism>
<dbReference type="SUPFAM" id="SSF52210">
    <property type="entry name" value="Succinyl-CoA synthetase domains"/>
    <property type="match status" value="2"/>
</dbReference>
<evidence type="ECO:0000256" key="3">
    <source>
        <dbReference type="ARBA" id="ARBA00060724"/>
    </source>
</evidence>
<gene>
    <name evidence="5" type="ordered locus">Dde_2334</name>
</gene>
<dbReference type="GO" id="GO:0004776">
    <property type="term" value="F:succinate-CoA ligase (GDP-forming) activity"/>
    <property type="evidence" value="ECO:0007669"/>
    <property type="project" value="TreeGrafter"/>
</dbReference>
<comment type="similarity">
    <text evidence="3">Belongs to the succinate/malate CoA ligase alpha subunit family.</text>
</comment>
<accession>Q30YW5</accession>
<dbReference type="Proteomes" id="UP000002710">
    <property type="component" value="Chromosome"/>
</dbReference>
<evidence type="ECO:0000256" key="1">
    <source>
        <dbReference type="ARBA" id="ARBA00022598"/>
    </source>
</evidence>
<dbReference type="Pfam" id="PF02629">
    <property type="entry name" value="CoA_binding"/>
    <property type="match status" value="1"/>
</dbReference>
<dbReference type="Gene3D" id="3.40.50.720">
    <property type="entry name" value="NAD(P)-binding Rossmann-like Domain"/>
    <property type="match status" value="1"/>
</dbReference>
<proteinExistence type="inferred from homology"/>
<name>Q30YW5_OLEA2</name>
<evidence type="ECO:0000259" key="4">
    <source>
        <dbReference type="SMART" id="SM00881"/>
    </source>
</evidence>
<dbReference type="InterPro" id="IPR013815">
    <property type="entry name" value="ATP_grasp_subdomain_1"/>
</dbReference>
<dbReference type="PANTHER" id="PTHR11117">
    <property type="entry name" value="SUCCINYL-COA LIGASE SUBUNIT ALPHA"/>
    <property type="match status" value="1"/>
</dbReference>
<dbReference type="PROSITE" id="PS01216">
    <property type="entry name" value="SUCCINYL_COA_LIG_1"/>
    <property type="match status" value="1"/>
</dbReference>
<dbReference type="SUPFAM" id="SSF51735">
    <property type="entry name" value="NAD(P)-binding Rossmann-fold domains"/>
    <property type="match status" value="1"/>
</dbReference>
<dbReference type="GO" id="GO:0004775">
    <property type="term" value="F:succinate-CoA ligase (ADP-forming) activity"/>
    <property type="evidence" value="ECO:0007669"/>
    <property type="project" value="UniProtKB-EC"/>
</dbReference>
<dbReference type="HOGENOM" id="CLU_023346_1_0_7"/>
<keyword evidence="2" id="KW-0547">Nucleotide-binding</keyword>
<feature type="domain" description="CoA-binding" evidence="4">
    <location>
        <begin position="412"/>
        <end position="508"/>
    </location>
</feature>
<protein>
    <submittedName>
        <fullName evidence="5">Succinyl-CoA synthetase, alpha/beta subunit (SucCD)</fullName>
        <ecNumber evidence="5">6.2.1.5</ecNumber>
    </submittedName>
</protein>
<dbReference type="RefSeq" id="WP_011368208.1">
    <property type="nucleotide sequence ID" value="NC_007519.1"/>
</dbReference>
<dbReference type="FunFam" id="3.40.50.720:FF:000277">
    <property type="entry name" value="Succinate--CoA ligase [ADP-forming] subunit alpha"/>
    <property type="match status" value="1"/>
</dbReference>
<dbReference type="AlphaFoldDB" id="Q30YW5"/>
<dbReference type="PANTHER" id="PTHR11117:SF2">
    <property type="entry name" value="SUCCINATE--COA LIGASE [ADP_GDP-FORMING] SUBUNIT ALPHA, MITOCHONDRIAL"/>
    <property type="match status" value="1"/>
</dbReference>
<dbReference type="InterPro" id="IPR036291">
    <property type="entry name" value="NAD(P)-bd_dom_sf"/>
</dbReference>
<dbReference type="InterPro" id="IPR016102">
    <property type="entry name" value="Succinyl-CoA_synth-like"/>
</dbReference>
<dbReference type="SMART" id="SM00881">
    <property type="entry name" value="CoA_binding"/>
    <property type="match status" value="1"/>
</dbReference>
<dbReference type="GO" id="GO:0006099">
    <property type="term" value="P:tricarboxylic acid cycle"/>
    <property type="evidence" value="ECO:0007669"/>
    <property type="project" value="UniProtKB-UniPathway"/>
</dbReference>
<dbReference type="PRINTS" id="PR01798">
    <property type="entry name" value="SCOASYNTHASE"/>
</dbReference>
<dbReference type="Gene3D" id="3.30.1490.20">
    <property type="entry name" value="ATP-grasp fold, A domain"/>
    <property type="match status" value="1"/>
</dbReference>
<dbReference type="InterPro" id="IPR005811">
    <property type="entry name" value="SUCC_ACL_C"/>
</dbReference>
<dbReference type="Pfam" id="PF08442">
    <property type="entry name" value="ATP-grasp_2"/>
    <property type="match status" value="1"/>
</dbReference>
<dbReference type="Pfam" id="PF00549">
    <property type="entry name" value="Ligase_CoA"/>
    <property type="match status" value="2"/>
</dbReference>
<keyword evidence="6" id="KW-1185">Reference proteome</keyword>
<dbReference type="EC" id="6.2.1.5" evidence="5"/>
<dbReference type="EMBL" id="CP000112">
    <property type="protein sequence ID" value="ABB39131.1"/>
    <property type="molecule type" value="Genomic_DNA"/>
</dbReference>
<dbReference type="GO" id="GO:0009361">
    <property type="term" value="C:succinate-CoA ligase complex (ADP-forming)"/>
    <property type="evidence" value="ECO:0007669"/>
    <property type="project" value="TreeGrafter"/>
</dbReference>
<dbReference type="eggNOG" id="COG0045">
    <property type="taxonomic scope" value="Bacteria"/>
</dbReference>
<dbReference type="Gene3D" id="3.40.50.261">
    <property type="entry name" value="Succinyl-CoA synthetase domains"/>
    <property type="match status" value="2"/>
</dbReference>